<dbReference type="EMBL" id="KQ085988">
    <property type="protein sequence ID" value="KLO11987.1"/>
    <property type="molecule type" value="Genomic_DNA"/>
</dbReference>
<keyword evidence="2" id="KW-1185">Reference proteome</keyword>
<evidence type="ECO:0000313" key="1">
    <source>
        <dbReference type="EMBL" id="KLO11987.1"/>
    </source>
</evidence>
<name>A0A0H2RK66_9AGAM</name>
<dbReference type="Proteomes" id="UP000053477">
    <property type="component" value="Unassembled WGS sequence"/>
</dbReference>
<dbReference type="InterPro" id="IPR011009">
    <property type="entry name" value="Kinase-like_dom_sf"/>
</dbReference>
<feature type="non-terminal residue" evidence="1">
    <location>
        <position position="143"/>
    </location>
</feature>
<organism evidence="1 2">
    <name type="scientific">Schizopora paradoxa</name>
    <dbReference type="NCBI Taxonomy" id="27342"/>
    <lineage>
        <taxon>Eukaryota</taxon>
        <taxon>Fungi</taxon>
        <taxon>Dikarya</taxon>
        <taxon>Basidiomycota</taxon>
        <taxon>Agaricomycotina</taxon>
        <taxon>Agaricomycetes</taxon>
        <taxon>Hymenochaetales</taxon>
        <taxon>Schizoporaceae</taxon>
        <taxon>Schizopora</taxon>
    </lineage>
</organism>
<feature type="non-terminal residue" evidence="1">
    <location>
        <position position="1"/>
    </location>
</feature>
<proteinExistence type="predicted"/>
<evidence type="ECO:0000313" key="2">
    <source>
        <dbReference type="Proteomes" id="UP000053477"/>
    </source>
</evidence>
<reference evidence="1 2" key="1">
    <citation type="submission" date="2015-04" db="EMBL/GenBank/DDBJ databases">
        <title>Complete genome sequence of Schizopora paradoxa KUC8140, a cosmopolitan wood degrader in East Asia.</title>
        <authorList>
            <consortium name="DOE Joint Genome Institute"/>
            <person name="Min B."/>
            <person name="Park H."/>
            <person name="Jang Y."/>
            <person name="Kim J.-J."/>
            <person name="Kim K.H."/>
            <person name="Pangilinan J."/>
            <person name="Lipzen A."/>
            <person name="Riley R."/>
            <person name="Grigoriev I.V."/>
            <person name="Spatafora J.W."/>
            <person name="Choi I.-G."/>
        </authorList>
    </citation>
    <scope>NUCLEOTIDE SEQUENCE [LARGE SCALE GENOMIC DNA]</scope>
    <source>
        <strain evidence="1 2">KUC8140</strain>
    </source>
</reference>
<dbReference type="OrthoDB" id="4062651at2759"/>
<sequence length="143" mass="16660">DVVVKFTKRYCKEAHVLLAHHGLAPKLHYAEYEGPGMHIVVMDYIKDADKEHEDHSIPLMHREKLMQAINILHEKGFVFGDLRRPNVLTRGADLFLVDFDWCGKVGEARYPANIRMEDMNWHPEVGPRVEMAQTHDSYRVQQL</sequence>
<dbReference type="AlphaFoldDB" id="A0A0H2RK66"/>
<protein>
    <recommendedName>
        <fullName evidence="3">Protein kinase domain-containing protein</fullName>
    </recommendedName>
</protein>
<gene>
    <name evidence="1" type="ORF">SCHPADRAFT_807966</name>
</gene>
<evidence type="ECO:0008006" key="3">
    <source>
        <dbReference type="Google" id="ProtNLM"/>
    </source>
</evidence>
<dbReference type="SUPFAM" id="SSF56112">
    <property type="entry name" value="Protein kinase-like (PK-like)"/>
    <property type="match status" value="1"/>
</dbReference>
<accession>A0A0H2RK66</accession>
<dbReference type="InParanoid" id="A0A0H2RK66"/>